<dbReference type="AlphaFoldDB" id="A0A7G6T4P1"/>
<feature type="region of interest" description="Disordered" evidence="1">
    <location>
        <begin position="18"/>
        <end position="104"/>
    </location>
</feature>
<protein>
    <submittedName>
        <fullName evidence="2">Uncharacterized protein</fullName>
    </submittedName>
</protein>
<feature type="compositionally biased region" description="Basic and acidic residues" evidence="1">
    <location>
        <begin position="18"/>
        <end position="41"/>
    </location>
</feature>
<evidence type="ECO:0000256" key="1">
    <source>
        <dbReference type="SAM" id="MobiDB-lite"/>
    </source>
</evidence>
<reference evidence="3" key="1">
    <citation type="journal article" date="2020" name="Mol. Plant Microbe">
        <title>Rhizobial microsymbionts of the narrowly endemic Oxytropis species growing in Kamchatka are characterized by significant genetic diversity and possess a set of genes that are associated with T3SS and T6SS secretion systems and can affect the development of symbiosis.</title>
        <authorList>
            <person name="Safronova V."/>
            <person name="Guro P."/>
            <person name="Sazanova A."/>
            <person name="Kuznetsova I."/>
            <person name="Belimov A."/>
            <person name="Yakubov V."/>
            <person name="Chirak E."/>
            <person name="Afonin A."/>
            <person name="Gogolev Y."/>
            <person name="Andronov E."/>
            <person name="Tikhonovich I."/>
        </authorList>
    </citation>
    <scope>NUCLEOTIDE SEQUENCE [LARGE SCALE GENOMIC DNA]</scope>
    <source>
        <strain evidence="3">583</strain>
        <plasmid evidence="3">p_2</plasmid>
    </source>
</reference>
<sequence length="324" mass="34125">MSGRLAGYAVEIERYLRGESGVKREELDDDKSLTGARREASEFQVMKSYERTGGGGHLRPGPAGSTLGGGRNALRSSPGGRGMAGSSVSSGAPKSTAAASSPEAASAPIMVYGATLAGFRPEEEEENWKRRGGGGRGAGRPSGTGRAARVAYQARAVAARAGYAAGAQPAVFKVMPNPPSTKEAAARLLNYIGKREDEKGEKHDIEIFDEDGQVLAAGRARKAFLETFCETFEPPLENTNFIEVRFELAGEVTDAALGEALNKAFGAKPFIYAQDGQAVEVYAHTDERAGPLARVLAGGRENSRSKALDKIEARLSEAMGAAGW</sequence>
<dbReference type="EMBL" id="CP050297">
    <property type="protein sequence ID" value="QND61723.1"/>
    <property type="molecule type" value="Genomic_DNA"/>
</dbReference>
<feature type="compositionally biased region" description="Low complexity" evidence="1">
    <location>
        <begin position="89"/>
        <end position="104"/>
    </location>
</feature>
<feature type="region of interest" description="Disordered" evidence="1">
    <location>
        <begin position="121"/>
        <end position="146"/>
    </location>
</feature>
<keyword evidence="2" id="KW-0614">Plasmid</keyword>
<proteinExistence type="predicted"/>
<evidence type="ECO:0000313" key="3">
    <source>
        <dbReference type="Proteomes" id="UP000515465"/>
    </source>
</evidence>
<organism evidence="2 3">
    <name type="scientific">Mesorhizobium huakuii</name>
    <dbReference type="NCBI Taxonomy" id="28104"/>
    <lineage>
        <taxon>Bacteria</taxon>
        <taxon>Pseudomonadati</taxon>
        <taxon>Pseudomonadota</taxon>
        <taxon>Alphaproteobacteria</taxon>
        <taxon>Hyphomicrobiales</taxon>
        <taxon>Phyllobacteriaceae</taxon>
        <taxon>Mesorhizobium</taxon>
    </lineage>
</organism>
<dbReference type="RefSeq" id="WP_183465420.1">
    <property type="nucleotide sequence ID" value="NZ_CP050297.1"/>
</dbReference>
<accession>A0A7G6T4P1</accession>
<geneLocation type="plasmid" evidence="2 3">
    <name>p_2</name>
</geneLocation>
<name>A0A7G6T4P1_9HYPH</name>
<gene>
    <name evidence="2" type="ORF">HB778_36400</name>
</gene>
<dbReference type="Proteomes" id="UP000515465">
    <property type="component" value="Plasmid p_2"/>
</dbReference>
<evidence type="ECO:0000313" key="2">
    <source>
        <dbReference type="EMBL" id="QND61723.1"/>
    </source>
</evidence>